<evidence type="ECO:0000256" key="2">
    <source>
        <dbReference type="SAM" id="Phobius"/>
    </source>
</evidence>
<proteinExistence type="predicted"/>
<dbReference type="RefSeq" id="WP_206557636.1">
    <property type="nucleotide sequence ID" value="NZ_JAFKDB010000015.1"/>
</dbReference>
<dbReference type="EMBL" id="JAFKDB010000015">
    <property type="protein sequence ID" value="MBN7770473.1"/>
    <property type="molecule type" value="Genomic_DNA"/>
</dbReference>
<organism evidence="3 4">
    <name type="scientific">Marinobacter daepoensis</name>
    <dbReference type="NCBI Taxonomy" id="262077"/>
    <lineage>
        <taxon>Bacteria</taxon>
        <taxon>Pseudomonadati</taxon>
        <taxon>Pseudomonadota</taxon>
        <taxon>Gammaproteobacteria</taxon>
        <taxon>Pseudomonadales</taxon>
        <taxon>Marinobacteraceae</taxon>
        <taxon>Marinobacter</taxon>
    </lineage>
</organism>
<accession>A0ABS3BG38</accession>
<gene>
    <name evidence="3" type="ORF">JYP53_11235</name>
</gene>
<evidence type="ECO:0000256" key="1">
    <source>
        <dbReference type="SAM" id="Coils"/>
    </source>
</evidence>
<dbReference type="Proteomes" id="UP000664344">
    <property type="component" value="Unassembled WGS sequence"/>
</dbReference>
<evidence type="ECO:0000313" key="4">
    <source>
        <dbReference type="Proteomes" id="UP000664344"/>
    </source>
</evidence>
<keyword evidence="2" id="KW-0472">Membrane</keyword>
<evidence type="ECO:0000313" key="3">
    <source>
        <dbReference type="EMBL" id="MBN7770473.1"/>
    </source>
</evidence>
<reference evidence="3 4" key="1">
    <citation type="submission" date="2021-02" db="EMBL/GenBank/DDBJ databases">
        <title>PHA producing bacteria isolated from coastal sediment in Guangdong, Shenzhen.</title>
        <authorList>
            <person name="Zheng W."/>
            <person name="Yu S."/>
            <person name="Huang Y."/>
        </authorList>
    </citation>
    <scope>NUCLEOTIDE SEQUENCE [LARGE SCALE GENOMIC DNA]</scope>
    <source>
        <strain evidence="3 4">TN21-5</strain>
    </source>
</reference>
<keyword evidence="4" id="KW-1185">Reference proteome</keyword>
<comment type="caution">
    <text evidence="3">The sequence shown here is derived from an EMBL/GenBank/DDBJ whole genome shotgun (WGS) entry which is preliminary data.</text>
</comment>
<keyword evidence="1" id="KW-0175">Coiled coil</keyword>
<feature type="transmembrane region" description="Helical" evidence="2">
    <location>
        <begin position="268"/>
        <end position="286"/>
    </location>
</feature>
<name>A0ABS3BG38_9GAMM</name>
<keyword evidence="2" id="KW-0812">Transmembrane</keyword>
<keyword evidence="2" id="KW-1133">Transmembrane helix</keyword>
<protein>
    <submittedName>
        <fullName evidence="3">Uncharacterized protein</fullName>
    </submittedName>
</protein>
<sequence>MKKNLTPAEIESISSEIEIKVHKILEKLNAANREKIKNLLRSFENSISKLKEYIKTNENLTEIQKHAIGLCKRAEAISYSIIEMNSLNPEDHERLIDFISEIEATEARLRLRSELDDFFDQNSEYNKLKNVKFHLNKVFSEINAAQNQSSQTVSDINSRVEHLRRELSEISETCQKMKSTLEKTFEDADQLIEQKMESLQDKENKAAELLEIISRDAISGSYQKSAAEERKTADKLRQWSLGFMIAMTVVMAITLVQSVQNELSLQTSILRIAIVMILSIPAAYMARESSRHRNLENTHHRISLELKSVDPYLSSLPKEQQDSIKERLANKIFMGGKSEEKTKNEPPINSYEILEKLIEKLNK</sequence>
<feature type="coiled-coil region" evidence="1">
    <location>
        <begin position="153"/>
        <end position="212"/>
    </location>
</feature>
<feature type="transmembrane region" description="Helical" evidence="2">
    <location>
        <begin position="239"/>
        <end position="256"/>
    </location>
</feature>